<dbReference type="KEGG" id="cci:CC1G_04722"/>
<dbReference type="Proteomes" id="UP000001861">
    <property type="component" value="Unassembled WGS sequence"/>
</dbReference>
<feature type="compositionally biased region" description="Pro residues" evidence="1">
    <location>
        <begin position="94"/>
        <end position="104"/>
    </location>
</feature>
<sequence>MQPIAQSSQKAPEGPSNSIPYYGYIPADPYSPVNARPSQRGQLQHTSWYQYQPRISTPPQSRAPSRCISPPPDGHNTDPFAQLREDPAQTPGPVRQPTPGPSTRPGPGTHVSVPVSMPAIPAVPDDLFTPVEPPQDGTWWFEEYINDLPYSPTCDIDKIAEFDAYAKWLVIIYGTWEWDPRVGMYWEPEFNAMWPPISVEEWITRMVPRQMPPKTSRTSRGGRRKAEETSSSSQK</sequence>
<organism evidence="2 3">
    <name type="scientific">Coprinopsis cinerea (strain Okayama-7 / 130 / ATCC MYA-4618 / FGSC 9003)</name>
    <name type="common">Inky cap fungus</name>
    <name type="synonym">Hormographiella aspergillata</name>
    <dbReference type="NCBI Taxonomy" id="240176"/>
    <lineage>
        <taxon>Eukaryota</taxon>
        <taxon>Fungi</taxon>
        <taxon>Dikarya</taxon>
        <taxon>Basidiomycota</taxon>
        <taxon>Agaricomycotina</taxon>
        <taxon>Agaricomycetes</taxon>
        <taxon>Agaricomycetidae</taxon>
        <taxon>Agaricales</taxon>
        <taxon>Agaricineae</taxon>
        <taxon>Psathyrellaceae</taxon>
        <taxon>Coprinopsis</taxon>
    </lineage>
</organism>
<name>A8P2B5_COPC7</name>
<gene>
    <name evidence="2" type="ORF">CC1G_04722</name>
</gene>
<keyword evidence="3" id="KW-1185">Reference proteome</keyword>
<feature type="region of interest" description="Disordered" evidence="1">
    <location>
        <begin position="1"/>
        <end position="115"/>
    </location>
</feature>
<dbReference type="RefSeq" id="XP_001838278.2">
    <property type="nucleotide sequence ID" value="XM_001838226.2"/>
</dbReference>
<dbReference type="VEuPathDB" id="FungiDB:CC1G_04722"/>
<dbReference type="GeneID" id="6014858"/>
<protein>
    <submittedName>
        <fullName evidence="2">Uncharacterized protein</fullName>
    </submittedName>
</protein>
<feature type="compositionally biased region" description="Polar residues" evidence="1">
    <location>
        <begin position="36"/>
        <end position="63"/>
    </location>
</feature>
<dbReference type="InParanoid" id="A8P2B5"/>
<dbReference type="AlphaFoldDB" id="A8P2B5"/>
<feature type="region of interest" description="Disordered" evidence="1">
    <location>
        <begin position="208"/>
        <end position="235"/>
    </location>
</feature>
<evidence type="ECO:0000313" key="2">
    <source>
        <dbReference type="EMBL" id="EAU83466.2"/>
    </source>
</evidence>
<evidence type="ECO:0000313" key="3">
    <source>
        <dbReference type="Proteomes" id="UP000001861"/>
    </source>
</evidence>
<accession>A8P2B5</accession>
<evidence type="ECO:0000256" key="1">
    <source>
        <dbReference type="SAM" id="MobiDB-lite"/>
    </source>
</evidence>
<proteinExistence type="predicted"/>
<feature type="compositionally biased region" description="Polar residues" evidence="1">
    <location>
        <begin position="1"/>
        <end position="19"/>
    </location>
</feature>
<comment type="caution">
    <text evidence="2">The sequence shown here is derived from an EMBL/GenBank/DDBJ whole genome shotgun (WGS) entry which is preliminary data.</text>
</comment>
<reference evidence="2 3" key="1">
    <citation type="journal article" date="2010" name="Proc. Natl. Acad. Sci. U.S.A.">
        <title>Insights into evolution of multicellular fungi from the assembled chromosomes of the mushroom Coprinopsis cinerea (Coprinus cinereus).</title>
        <authorList>
            <person name="Stajich J.E."/>
            <person name="Wilke S.K."/>
            <person name="Ahren D."/>
            <person name="Au C.H."/>
            <person name="Birren B.W."/>
            <person name="Borodovsky M."/>
            <person name="Burns C."/>
            <person name="Canback B."/>
            <person name="Casselton L.A."/>
            <person name="Cheng C.K."/>
            <person name="Deng J."/>
            <person name="Dietrich F.S."/>
            <person name="Fargo D.C."/>
            <person name="Farman M.L."/>
            <person name="Gathman A.C."/>
            <person name="Goldberg J."/>
            <person name="Guigo R."/>
            <person name="Hoegger P.J."/>
            <person name="Hooker J.B."/>
            <person name="Huggins A."/>
            <person name="James T.Y."/>
            <person name="Kamada T."/>
            <person name="Kilaru S."/>
            <person name="Kodira C."/>
            <person name="Kues U."/>
            <person name="Kupfer D."/>
            <person name="Kwan H.S."/>
            <person name="Lomsadze A."/>
            <person name="Li W."/>
            <person name="Lilly W.W."/>
            <person name="Ma L.J."/>
            <person name="Mackey A.J."/>
            <person name="Manning G."/>
            <person name="Martin F."/>
            <person name="Muraguchi H."/>
            <person name="Natvig D.O."/>
            <person name="Palmerini H."/>
            <person name="Ramesh M.A."/>
            <person name="Rehmeyer C.J."/>
            <person name="Roe B.A."/>
            <person name="Shenoy N."/>
            <person name="Stanke M."/>
            <person name="Ter-Hovhannisyan V."/>
            <person name="Tunlid A."/>
            <person name="Velagapudi R."/>
            <person name="Vision T.J."/>
            <person name="Zeng Q."/>
            <person name="Zolan M.E."/>
            <person name="Pukkila P.J."/>
        </authorList>
    </citation>
    <scope>NUCLEOTIDE SEQUENCE [LARGE SCALE GENOMIC DNA]</scope>
    <source>
        <strain evidence="3">Okayama-7 / 130 / ATCC MYA-4618 / FGSC 9003</strain>
    </source>
</reference>
<dbReference type="EMBL" id="AACS02000013">
    <property type="protein sequence ID" value="EAU83466.2"/>
    <property type="molecule type" value="Genomic_DNA"/>
</dbReference>
<dbReference type="HOGENOM" id="CLU_1180144_0_0_1"/>